<name>A0A7V5Y018_UNCW3</name>
<evidence type="ECO:0000256" key="3">
    <source>
        <dbReference type="ARBA" id="ARBA00022553"/>
    </source>
</evidence>
<evidence type="ECO:0000256" key="8">
    <source>
        <dbReference type="ARBA" id="ARBA00023012"/>
    </source>
</evidence>
<evidence type="ECO:0000256" key="1">
    <source>
        <dbReference type="ARBA" id="ARBA00000085"/>
    </source>
</evidence>
<dbReference type="InterPro" id="IPR004358">
    <property type="entry name" value="Sig_transdc_His_kin-like_C"/>
</dbReference>
<dbReference type="EC" id="2.7.13.3" evidence="2"/>
<protein>
    <recommendedName>
        <fullName evidence="2">histidine kinase</fullName>
        <ecNumber evidence="2">2.7.13.3</ecNumber>
    </recommendedName>
</protein>
<dbReference type="InterPro" id="IPR036890">
    <property type="entry name" value="HATPase_C_sf"/>
</dbReference>
<dbReference type="PRINTS" id="PR00344">
    <property type="entry name" value="BCTRLSENSOR"/>
</dbReference>
<dbReference type="PANTHER" id="PTHR43065:SF10">
    <property type="entry name" value="PEROXIDE STRESS-ACTIVATED HISTIDINE KINASE MAK3"/>
    <property type="match status" value="1"/>
</dbReference>
<dbReference type="SMART" id="SM00387">
    <property type="entry name" value="HATPase_c"/>
    <property type="match status" value="1"/>
</dbReference>
<gene>
    <name evidence="11" type="ORF">ENV79_02155</name>
</gene>
<proteinExistence type="predicted"/>
<feature type="transmembrane region" description="Helical" evidence="9">
    <location>
        <begin position="15"/>
        <end position="35"/>
    </location>
</feature>
<keyword evidence="9" id="KW-0812">Transmembrane</keyword>
<dbReference type="Gene3D" id="1.10.287.130">
    <property type="match status" value="1"/>
</dbReference>
<dbReference type="Pfam" id="PF02518">
    <property type="entry name" value="HATPase_c"/>
    <property type="match status" value="1"/>
</dbReference>
<accession>A0A7V5Y018</accession>
<dbReference type="SMART" id="SM00388">
    <property type="entry name" value="HisKA"/>
    <property type="match status" value="1"/>
</dbReference>
<keyword evidence="4" id="KW-0808">Transferase</keyword>
<keyword evidence="7" id="KW-0067">ATP-binding</keyword>
<dbReference type="Pfam" id="PF00512">
    <property type="entry name" value="HisKA"/>
    <property type="match status" value="1"/>
</dbReference>
<keyword evidence="9" id="KW-1133">Transmembrane helix</keyword>
<dbReference type="InterPro" id="IPR005467">
    <property type="entry name" value="His_kinase_dom"/>
</dbReference>
<evidence type="ECO:0000256" key="2">
    <source>
        <dbReference type="ARBA" id="ARBA00012438"/>
    </source>
</evidence>
<evidence type="ECO:0000256" key="6">
    <source>
        <dbReference type="ARBA" id="ARBA00022777"/>
    </source>
</evidence>
<dbReference type="EMBL" id="DTHS01000016">
    <property type="protein sequence ID" value="HHR48433.1"/>
    <property type="molecule type" value="Genomic_DNA"/>
</dbReference>
<comment type="catalytic activity">
    <reaction evidence="1">
        <text>ATP + protein L-histidine = ADP + protein N-phospho-L-histidine.</text>
        <dbReference type="EC" id="2.7.13.3"/>
    </reaction>
</comment>
<keyword evidence="6" id="KW-0418">Kinase</keyword>
<evidence type="ECO:0000259" key="10">
    <source>
        <dbReference type="PROSITE" id="PS50109"/>
    </source>
</evidence>
<keyword evidence="9" id="KW-0472">Membrane</keyword>
<dbReference type="AlphaFoldDB" id="A0A7V5Y018"/>
<evidence type="ECO:0000256" key="4">
    <source>
        <dbReference type="ARBA" id="ARBA00022679"/>
    </source>
</evidence>
<evidence type="ECO:0000256" key="9">
    <source>
        <dbReference type="SAM" id="Phobius"/>
    </source>
</evidence>
<dbReference type="GO" id="GO:0000155">
    <property type="term" value="F:phosphorelay sensor kinase activity"/>
    <property type="evidence" value="ECO:0007669"/>
    <property type="project" value="InterPro"/>
</dbReference>
<dbReference type="PROSITE" id="PS50109">
    <property type="entry name" value="HIS_KIN"/>
    <property type="match status" value="1"/>
</dbReference>
<reference evidence="11" key="1">
    <citation type="journal article" date="2020" name="mSystems">
        <title>Genome- and Community-Level Interaction Insights into Carbon Utilization and Element Cycling Functions of Hydrothermarchaeota in Hydrothermal Sediment.</title>
        <authorList>
            <person name="Zhou Z."/>
            <person name="Liu Y."/>
            <person name="Xu W."/>
            <person name="Pan J."/>
            <person name="Luo Z.H."/>
            <person name="Li M."/>
        </authorList>
    </citation>
    <scope>NUCLEOTIDE SEQUENCE [LARGE SCALE GENOMIC DNA]</scope>
    <source>
        <strain evidence="11">SpSt-791</strain>
    </source>
</reference>
<dbReference type="SUPFAM" id="SSF55874">
    <property type="entry name" value="ATPase domain of HSP90 chaperone/DNA topoisomerase II/histidine kinase"/>
    <property type="match status" value="1"/>
</dbReference>
<dbReference type="InterPro" id="IPR003594">
    <property type="entry name" value="HATPase_dom"/>
</dbReference>
<keyword evidence="3" id="KW-0597">Phosphoprotein</keyword>
<dbReference type="Pfam" id="PF05228">
    <property type="entry name" value="CHASE4"/>
    <property type="match status" value="1"/>
</dbReference>
<keyword evidence="5" id="KW-0547">Nucleotide-binding</keyword>
<dbReference type="InterPro" id="IPR003661">
    <property type="entry name" value="HisK_dim/P_dom"/>
</dbReference>
<feature type="transmembrane region" description="Helical" evidence="9">
    <location>
        <begin position="232"/>
        <end position="252"/>
    </location>
</feature>
<dbReference type="InterPro" id="IPR007892">
    <property type="entry name" value="CHASE4"/>
</dbReference>
<keyword evidence="8" id="KW-0902">Two-component regulatory system</keyword>
<evidence type="ECO:0000256" key="7">
    <source>
        <dbReference type="ARBA" id="ARBA00022840"/>
    </source>
</evidence>
<organism evidence="11">
    <name type="scientific">candidate division WOR-3 bacterium</name>
    <dbReference type="NCBI Taxonomy" id="2052148"/>
    <lineage>
        <taxon>Bacteria</taxon>
        <taxon>Bacteria division WOR-3</taxon>
    </lineage>
</organism>
<dbReference type="CDD" id="cd00082">
    <property type="entry name" value="HisKA"/>
    <property type="match status" value="1"/>
</dbReference>
<dbReference type="Gene3D" id="3.30.565.10">
    <property type="entry name" value="Histidine kinase-like ATPase, C-terminal domain"/>
    <property type="match status" value="1"/>
</dbReference>
<dbReference type="SUPFAM" id="SSF47384">
    <property type="entry name" value="Homodimeric domain of signal transducing histidine kinase"/>
    <property type="match status" value="1"/>
</dbReference>
<dbReference type="PANTHER" id="PTHR43065">
    <property type="entry name" value="SENSOR HISTIDINE KINASE"/>
    <property type="match status" value="1"/>
</dbReference>
<sequence>MKKLKVIFALDKIKVFIFGIVFLFLFFCYYNLLIFQRAIKEEEKMAAEYSLARLAYFLENKKDNLLNQVLELGVWSELFEQVKKEKKDEEWFRDNIDNWLPVVKLDFAYIFDKNGQPYHQTTPLVFDFQPLFNKLKEKKNLCFFLKRNGKIFNIAGSLINRSEDFRQEGEYAGFIVVGKILKEDLIKKETKTDFVLREKLPKENFLPLKDYEDKPIFYLALKKEKDIPIHRYLKPVWFLLIFINLLLIFLAIKEVKKKIKEEKERQFLFFGKLMGFIIHELKNPLATISNCLYLLKEIKEGEKRKVYLEIMGKAIENMKATIDTFLKISKGEKGEKEVVFLKDLLEEIKREVVVNNNIKFDNLLEEPIKVYGDRRQLKHALKNIIKNSVESIKEKGEIKIDYEVNNGRLKLVIADNGSGIDKKHLKKVFEPFYTTKEKGMGLGLFLARYLLELNNGKIELFSEEGKGTKVVITFENYE</sequence>
<evidence type="ECO:0000313" key="11">
    <source>
        <dbReference type="EMBL" id="HHR48433.1"/>
    </source>
</evidence>
<dbReference type="InterPro" id="IPR036097">
    <property type="entry name" value="HisK_dim/P_sf"/>
</dbReference>
<feature type="domain" description="Histidine kinase" evidence="10">
    <location>
        <begin position="276"/>
        <end position="478"/>
    </location>
</feature>
<evidence type="ECO:0000256" key="5">
    <source>
        <dbReference type="ARBA" id="ARBA00022741"/>
    </source>
</evidence>
<dbReference type="CDD" id="cd00075">
    <property type="entry name" value="HATPase"/>
    <property type="match status" value="1"/>
</dbReference>
<dbReference type="GO" id="GO:0005524">
    <property type="term" value="F:ATP binding"/>
    <property type="evidence" value="ECO:0007669"/>
    <property type="project" value="UniProtKB-KW"/>
</dbReference>
<comment type="caution">
    <text evidence="11">The sequence shown here is derived from an EMBL/GenBank/DDBJ whole genome shotgun (WGS) entry which is preliminary data.</text>
</comment>